<comment type="caution">
    <text evidence="4">The sequence shown here is derived from an EMBL/GenBank/DDBJ whole genome shotgun (WGS) entry which is preliminary data.</text>
</comment>
<organism evidence="4 5">
    <name type="scientific">Aureobasidium melanogenum</name>
    <name type="common">Aureobasidium pullulans var. melanogenum</name>
    <dbReference type="NCBI Taxonomy" id="46634"/>
    <lineage>
        <taxon>Eukaryota</taxon>
        <taxon>Fungi</taxon>
        <taxon>Dikarya</taxon>
        <taxon>Ascomycota</taxon>
        <taxon>Pezizomycotina</taxon>
        <taxon>Dothideomycetes</taxon>
        <taxon>Dothideomycetidae</taxon>
        <taxon>Dothideales</taxon>
        <taxon>Saccotheciaceae</taxon>
        <taxon>Aureobasidium</taxon>
    </lineage>
</organism>
<dbReference type="AlphaFoldDB" id="A0A9P8FRS0"/>
<feature type="region of interest" description="Disordered" evidence="1">
    <location>
        <begin position="112"/>
        <end position="200"/>
    </location>
</feature>
<evidence type="ECO:0000256" key="2">
    <source>
        <dbReference type="SAM" id="SignalP"/>
    </source>
</evidence>
<feature type="compositionally biased region" description="Low complexity" evidence="1">
    <location>
        <begin position="132"/>
        <end position="166"/>
    </location>
</feature>
<reference evidence="4" key="1">
    <citation type="journal article" date="2021" name="J Fungi (Basel)">
        <title>Virulence traits and population genomics of the black yeast Aureobasidium melanogenum.</title>
        <authorList>
            <person name="Cernosa A."/>
            <person name="Sun X."/>
            <person name="Gostincar C."/>
            <person name="Fang C."/>
            <person name="Gunde-Cimerman N."/>
            <person name="Song Z."/>
        </authorList>
    </citation>
    <scope>NUCLEOTIDE SEQUENCE</scope>
    <source>
        <strain evidence="4">EXF-9298</strain>
    </source>
</reference>
<feature type="non-terminal residue" evidence="4">
    <location>
        <position position="1"/>
    </location>
</feature>
<dbReference type="EMBL" id="JAHFXS010000878">
    <property type="protein sequence ID" value="KAG9981236.1"/>
    <property type="molecule type" value="Genomic_DNA"/>
</dbReference>
<accession>A0A9P8FRS0</accession>
<keyword evidence="5" id="KW-1185">Reference proteome</keyword>
<evidence type="ECO:0000259" key="3">
    <source>
        <dbReference type="Pfam" id="PF00024"/>
    </source>
</evidence>
<feature type="chain" id="PRO_5040146555" description="Apple domain-containing protein" evidence="2">
    <location>
        <begin position="19"/>
        <end position="583"/>
    </location>
</feature>
<feature type="compositionally biased region" description="Low complexity" evidence="1">
    <location>
        <begin position="177"/>
        <end position="200"/>
    </location>
</feature>
<evidence type="ECO:0000256" key="1">
    <source>
        <dbReference type="SAM" id="MobiDB-lite"/>
    </source>
</evidence>
<feature type="domain" description="Apple" evidence="3">
    <location>
        <begin position="235"/>
        <end position="270"/>
    </location>
</feature>
<sequence length="583" mass="58076">MAAKFAVSLMALLGAVSAQTGYTNSSSIATSTTSSASSTFSNGAVVTNAGVVFTIMDDTTYSDVTPLQLSRKRQAASGIGSCLNTCSDNAQCAGASYSDDTMRCSYYSQINQDSEASSPGTDFALVESRPGASSSANSTTSATGTHSATRPGVSGSSNSTGSATSSRPAGITGAGNSTSSRPTGSVSRTSSSATSAPSAPSTLLTVDGVVFLLEIDVRKSGITIELAILAKRAGQTLDQCLRSCAAATSCAATSFDDSTDTCTFYSSVDAGSAVADNNVDFATVISRAGQTGTGAGNNGTSAGNTTSPATNATAESFICPAFNAAILKSNTQVTFSISCSSFLIGTTFDLEASIVTKRQTFDNGLPQTLSNCVDLCSLSTQCVGATFEDATGQCTYYSAVQYSTVMAGFDSAVRVQNNAGDVVTTTTVIAGVTQTVTTTVPAGTTTVFAGGATSTATVYSTVTSVVTANGGGATALPSGATVTSIVSLTTTTYVNNVPTITLPQNYAAQTVTITQGAGAAAPTVTESVTVTVDGNGNVIGSSTAGAVAGGVAGNMPSYPTVTVYSSYCPTASAGSVVWTTVFV</sequence>
<feature type="signal peptide" evidence="2">
    <location>
        <begin position="1"/>
        <end position="18"/>
    </location>
</feature>
<dbReference type="Proteomes" id="UP000729357">
    <property type="component" value="Unassembled WGS sequence"/>
</dbReference>
<gene>
    <name evidence="4" type="ORF">KCU98_g7600</name>
</gene>
<name>A0A9P8FRS0_AURME</name>
<keyword evidence="2" id="KW-0732">Signal</keyword>
<dbReference type="InterPro" id="IPR003609">
    <property type="entry name" value="Pan_app"/>
</dbReference>
<dbReference type="Pfam" id="PF00024">
    <property type="entry name" value="PAN_1"/>
    <property type="match status" value="1"/>
</dbReference>
<evidence type="ECO:0000313" key="5">
    <source>
        <dbReference type="Proteomes" id="UP000729357"/>
    </source>
</evidence>
<proteinExistence type="predicted"/>
<reference evidence="4" key="2">
    <citation type="submission" date="2021-08" db="EMBL/GenBank/DDBJ databases">
        <authorList>
            <person name="Gostincar C."/>
            <person name="Sun X."/>
            <person name="Song Z."/>
            <person name="Gunde-Cimerman N."/>
        </authorList>
    </citation>
    <scope>NUCLEOTIDE SEQUENCE</scope>
    <source>
        <strain evidence="4">EXF-9298</strain>
    </source>
</reference>
<evidence type="ECO:0000313" key="4">
    <source>
        <dbReference type="EMBL" id="KAG9981236.1"/>
    </source>
</evidence>
<protein>
    <recommendedName>
        <fullName evidence="3">Apple domain-containing protein</fullName>
    </recommendedName>
</protein>